<dbReference type="Gene3D" id="3.90.25.10">
    <property type="entry name" value="UDP-galactose 4-epimerase, domain 1"/>
    <property type="match status" value="1"/>
</dbReference>
<comment type="caution">
    <text evidence="2">The sequence shown here is derived from an EMBL/GenBank/DDBJ whole genome shotgun (WGS) entry which is preliminary data.</text>
</comment>
<accession>A0A652YT59</accession>
<dbReference type="InterPro" id="IPR052718">
    <property type="entry name" value="NmrA-type_oxidoreductase"/>
</dbReference>
<dbReference type="AlphaFoldDB" id="A0A652YT59"/>
<gene>
    <name evidence="2" type="ORF">FNL38_102425</name>
</gene>
<protein>
    <submittedName>
        <fullName evidence="2">Uncharacterized protein YbjT (DUF2867 family)</fullName>
    </submittedName>
</protein>
<proteinExistence type="predicted"/>
<dbReference type="EMBL" id="VNIQ01000002">
    <property type="protein sequence ID" value="TYQ06291.1"/>
    <property type="molecule type" value="Genomic_DNA"/>
</dbReference>
<dbReference type="Pfam" id="PF13460">
    <property type="entry name" value="NAD_binding_10"/>
    <property type="match status" value="1"/>
</dbReference>
<feature type="domain" description="NAD(P)-binding" evidence="1">
    <location>
        <begin position="12"/>
        <end position="185"/>
    </location>
</feature>
<sequence length="296" mass="31398">MSERSRTIAVTGATGHIGGEVARILTESGIPLRLIARSISRLPQLPGTESAEATFSDHDRAAAALHGIDILFMVSAAESADRLDQHRTFIDAAVSAGVRHIVYTSYLGAAPDATFTLARDHWATEQHIRSTAMSFTFLRDSAYLDFLPAMAGADGVIRGPAGNGAVGAVARSDIARVAASVLTDPDAHVGRTYDLTGREALTLAEVAAIITDVTGRETVYHEETVEEAYASRASYNAPDWEVDAWVSTYTAIANGELAVISTAVEDITGRPPLTLRELLTSDLGNDLNTDETGTDA</sequence>
<evidence type="ECO:0000313" key="2">
    <source>
        <dbReference type="EMBL" id="TYQ06291.1"/>
    </source>
</evidence>
<dbReference type="InterPro" id="IPR036291">
    <property type="entry name" value="NAD(P)-bd_dom_sf"/>
</dbReference>
<reference evidence="2" key="1">
    <citation type="submission" date="2019-07" db="EMBL/GenBank/DDBJ databases">
        <title>Genomic Encyclopedia of Type Strains, Phase IV (KMG-IV): sequencing the most valuable type-strain genomes for metagenomic binning, comparative biology and taxonomic classification.</title>
        <authorList>
            <person name="Goeker M."/>
        </authorList>
    </citation>
    <scope>NUCLEOTIDE SEQUENCE</scope>
    <source>
        <strain evidence="2">DSM 44596</strain>
    </source>
</reference>
<dbReference type="PANTHER" id="PTHR47129:SF1">
    <property type="entry name" value="NMRA-LIKE DOMAIN-CONTAINING PROTEIN"/>
    <property type="match status" value="1"/>
</dbReference>
<name>A0A652YT59_NOCGL</name>
<dbReference type="Gene3D" id="3.40.50.720">
    <property type="entry name" value="NAD(P)-binding Rossmann-like Domain"/>
    <property type="match status" value="1"/>
</dbReference>
<dbReference type="CDD" id="cd05269">
    <property type="entry name" value="TMR_SDR_a"/>
    <property type="match status" value="1"/>
</dbReference>
<dbReference type="InterPro" id="IPR016040">
    <property type="entry name" value="NAD(P)-bd_dom"/>
</dbReference>
<organism evidence="2">
    <name type="scientific">Nocardia globerula</name>
    <dbReference type="NCBI Taxonomy" id="1818"/>
    <lineage>
        <taxon>Bacteria</taxon>
        <taxon>Bacillati</taxon>
        <taxon>Actinomycetota</taxon>
        <taxon>Actinomycetes</taxon>
        <taxon>Mycobacteriales</taxon>
        <taxon>Nocardiaceae</taxon>
        <taxon>Nocardia</taxon>
    </lineage>
</organism>
<dbReference type="PANTHER" id="PTHR47129">
    <property type="entry name" value="QUINONE OXIDOREDUCTASE 2"/>
    <property type="match status" value="1"/>
</dbReference>
<dbReference type="SUPFAM" id="SSF51735">
    <property type="entry name" value="NAD(P)-binding Rossmann-fold domains"/>
    <property type="match status" value="1"/>
</dbReference>
<evidence type="ECO:0000259" key="1">
    <source>
        <dbReference type="Pfam" id="PF13460"/>
    </source>
</evidence>